<protein>
    <submittedName>
        <fullName evidence="9">DevC protein</fullName>
    </submittedName>
</protein>
<dbReference type="PANTHER" id="PTHR43738">
    <property type="entry name" value="ABC TRANSPORTER, MEMBRANE PROTEIN"/>
    <property type="match status" value="1"/>
</dbReference>
<evidence type="ECO:0000256" key="4">
    <source>
        <dbReference type="ARBA" id="ARBA00022692"/>
    </source>
</evidence>
<evidence type="ECO:0000256" key="6">
    <source>
        <dbReference type="ARBA" id="ARBA00023136"/>
    </source>
</evidence>
<dbReference type="EMBL" id="QXHD01000004">
    <property type="protein sequence ID" value="NEZ57452.1"/>
    <property type="molecule type" value="Genomic_DNA"/>
</dbReference>
<feature type="transmembrane region" description="Helical" evidence="7">
    <location>
        <begin position="20"/>
        <end position="39"/>
    </location>
</feature>
<keyword evidence="6 7" id="KW-0472">Membrane</keyword>
<dbReference type="InterPro" id="IPR003838">
    <property type="entry name" value="ABC3_permease_C"/>
</dbReference>
<dbReference type="AlphaFoldDB" id="A0A6M0RNX1"/>
<accession>A0A6M0RNX1</accession>
<sequence>MNFFTSEAWLQLTHKKSRLFVSLLSVMLSVTLMFTTTALRDGIFEDAVTIHKSLRADLFIQPGQLEYFWALSARGFPRRVMDRVAAIGGVTETSPFYMNWTNFKNPETLAQKQITIFAFDPERPVFNLPEINQQLDVITRSNTWLYDQLAKPGYGPIIQEVQERGSFTTEIADKKITIAGLFTLGGGILSANGILITSDFNYSNLLGFSLAKASLGLVNLEEGVDPQAIKQEIVSILPKGIEVLTKEELIANEKKYWTTGSPIGFIFNTLAVIGSIFGGVIVYQILFTQISDYLSVYATFKAIGYTNQYLINTVLQESMLMAVLGYIPGYIFCLYLFNLVQSATRLPMDMSFSRAALVLVLTFITCALASIVAIVKLKDADPADLFR</sequence>
<reference evidence="9 10" key="1">
    <citation type="journal article" date="2020" name="Microb. Ecol.">
        <title>Ecogenomics of the Marine Benthic Filamentous Cyanobacterium Adonisia.</title>
        <authorList>
            <person name="Walter J.M."/>
            <person name="Coutinho F.H."/>
            <person name="Leomil L."/>
            <person name="Hargreaves P.I."/>
            <person name="Campeao M.E."/>
            <person name="Vieira V.V."/>
            <person name="Silva B.S."/>
            <person name="Fistarol G.O."/>
            <person name="Salomon P.S."/>
            <person name="Sawabe T."/>
            <person name="Mino S."/>
            <person name="Hosokawa M."/>
            <person name="Miyashita H."/>
            <person name="Maruyama F."/>
            <person name="van Verk M.C."/>
            <person name="Dutilh B.E."/>
            <person name="Thompson C.C."/>
            <person name="Thompson F.L."/>
        </authorList>
    </citation>
    <scope>NUCLEOTIDE SEQUENCE [LARGE SCALE GENOMIC DNA]</scope>
    <source>
        <strain evidence="9 10">CCMR0081</strain>
    </source>
</reference>
<evidence type="ECO:0000256" key="2">
    <source>
        <dbReference type="ARBA" id="ARBA00022448"/>
    </source>
</evidence>
<dbReference type="GO" id="GO:0005886">
    <property type="term" value="C:plasma membrane"/>
    <property type="evidence" value="ECO:0007669"/>
    <property type="project" value="UniProtKB-SubCell"/>
</dbReference>
<gene>
    <name evidence="9" type="ORF">DXZ20_17575</name>
</gene>
<dbReference type="PANTHER" id="PTHR43738:SF1">
    <property type="entry name" value="HEMIN TRANSPORT SYSTEM PERMEASE PROTEIN HRTB-RELATED"/>
    <property type="match status" value="1"/>
</dbReference>
<dbReference type="Pfam" id="PF02687">
    <property type="entry name" value="FtsX"/>
    <property type="match status" value="1"/>
</dbReference>
<feature type="transmembrane region" description="Helical" evidence="7">
    <location>
        <begin position="263"/>
        <end position="286"/>
    </location>
</feature>
<evidence type="ECO:0000256" key="1">
    <source>
        <dbReference type="ARBA" id="ARBA00004651"/>
    </source>
</evidence>
<keyword evidence="5 7" id="KW-1133">Transmembrane helix</keyword>
<keyword evidence="4 7" id="KW-0812">Transmembrane</keyword>
<dbReference type="RefSeq" id="WP_163665563.1">
    <property type="nucleotide sequence ID" value="NZ_QXHD01000004.1"/>
</dbReference>
<feature type="domain" description="ABC3 transporter permease C-terminal" evidence="8">
    <location>
        <begin position="269"/>
        <end position="378"/>
    </location>
</feature>
<keyword evidence="2" id="KW-0813">Transport</keyword>
<keyword evidence="3" id="KW-1003">Cell membrane</keyword>
<keyword evidence="10" id="KW-1185">Reference proteome</keyword>
<dbReference type="InterPro" id="IPR051125">
    <property type="entry name" value="ABC-4/HrtB_transporter"/>
</dbReference>
<evidence type="ECO:0000256" key="5">
    <source>
        <dbReference type="ARBA" id="ARBA00022989"/>
    </source>
</evidence>
<proteinExistence type="predicted"/>
<dbReference type="Proteomes" id="UP000481033">
    <property type="component" value="Unassembled WGS sequence"/>
</dbReference>
<evidence type="ECO:0000259" key="8">
    <source>
        <dbReference type="Pfam" id="PF02687"/>
    </source>
</evidence>
<evidence type="ECO:0000313" key="10">
    <source>
        <dbReference type="Proteomes" id="UP000481033"/>
    </source>
</evidence>
<name>A0A6M0RNX1_9CYAN</name>
<comment type="caution">
    <text evidence="9">The sequence shown here is derived from an EMBL/GenBank/DDBJ whole genome shotgun (WGS) entry which is preliminary data.</text>
</comment>
<organism evidence="9 10">
    <name type="scientific">Adonisia turfae CCMR0081</name>
    <dbReference type="NCBI Taxonomy" id="2292702"/>
    <lineage>
        <taxon>Bacteria</taxon>
        <taxon>Bacillati</taxon>
        <taxon>Cyanobacteriota</taxon>
        <taxon>Adonisia</taxon>
        <taxon>Adonisia turfae</taxon>
    </lineage>
</organism>
<feature type="transmembrane region" description="Helical" evidence="7">
    <location>
        <begin position="352"/>
        <end position="375"/>
    </location>
</feature>
<evidence type="ECO:0000256" key="7">
    <source>
        <dbReference type="SAM" id="Phobius"/>
    </source>
</evidence>
<comment type="subcellular location">
    <subcellularLocation>
        <location evidence="1">Cell membrane</location>
        <topology evidence="1">Multi-pass membrane protein</topology>
    </subcellularLocation>
</comment>
<evidence type="ECO:0000256" key="3">
    <source>
        <dbReference type="ARBA" id="ARBA00022475"/>
    </source>
</evidence>
<dbReference type="InterPro" id="IPR005891">
    <property type="entry name" value="DevC"/>
</dbReference>
<dbReference type="PIRSF" id="PIRSF031773">
    <property type="entry name" value="DevC"/>
    <property type="match status" value="1"/>
</dbReference>
<evidence type="ECO:0000313" key="9">
    <source>
        <dbReference type="EMBL" id="NEZ57452.1"/>
    </source>
</evidence>
<feature type="transmembrane region" description="Helical" evidence="7">
    <location>
        <begin position="319"/>
        <end position="340"/>
    </location>
</feature>
<dbReference type="NCBIfam" id="TIGR01185">
    <property type="entry name" value="devC"/>
    <property type="match status" value="1"/>
</dbReference>